<dbReference type="HOGENOM" id="CLU_173195_0_0_7"/>
<dbReference type="Proteomes" id="UP000019140">
    <property type="component" value="Unassembled WGS sequence"/>
</dbReference>
<reference evidence="1 2" key="1">
    <citation type="journal article" date="2014" name="Nature">
        <title>An environmental bacterial taxon with a large and distinct metabolic repertoire.</title>
        <authorList>
            <person name="Wilson M.C."/>
            <person name="Mori T."/>
            <person name="Ruckert C."/>
            <person name="Uria A.R."/>
            <person name="Helf M.J."/>
            <person name="Takada K."/>
            <person name="Gernert C."/>
            <person name="Steffens U.A."/>
            <person name="Heycke N."/>
            <person name="Schmitt S."/>
            <person name="Rinke C."/>
            <person name="Helfrich E.J."/>
            <person name="Brachmann A.O."/>
            <person name="Gurgui C."/>
            <person name="Wakimoto T."/>
            <person name="Kracht M."/>
            <person name="Crusemann M."/>
            <person name="Hentschel U."/>
            <person name="Abe I."/>
            <person name="Matsunaga S."/>
            <person name="Kalinowski J."/>
            <person name="Takeyama H."/>
            <person name="Piel J."/>
        </authorList>
    </citation>
    <scope>NUCLEOTIDE SEQUENCE [LARGE SCALE GENOMIC DNA]</scope>
    <source>
        <strain evidence="2">TSY2</strain>
    </source>
</reference>
<organism evidence="1 2">
    <name type="scientific">Candidatus Entotheonella gemina</name>
    <dbReference type="NCBI Taxonomy" id="1429439"/>
    <lineage>
        <taxon>Bacteria</taxon>
        <taxon>Pseudomonadati</taxon>
        <taxon>Nitrospinota/Tectimicrobiota group</taxon>
        <taxon>Candidatus Tectimicrobiota</taxon>
        <taxon>Candidatus Entotheonellia</taxon>
        <taxon>Candidatus Entotheonellales</taxon>
        <taxon>Candidatus Entotheonellaceae</taxon>
        <taxon>Candidatus Entotheonella</taxon>
    </lineage>
</organism>
<proteinExistence type="predicted"/>
<sequence>MAKEEQTSLNQFFVMAIAEKIGALRTERYFRERASQANEQEFLAVLDKIKQQARPVVPGDEL</sequence>
<protein>
    <recommendedName>
        <fullName evidence="3">Toxin-antitoxin system HicB family antitoxin</fullName>
    </recommendedName>
</protein>
<evidence type="ECO:0008006" key="3">
    <source>
        <dbReference type="Google" id="ProtNLM"/>
    </source>
</evidence>
<dbReference type="AlphaFoldDB" id="W4M3U5"/>
<gene>
    <name evidence="1" type="ORF">ETSY2_26440</name>
</gene>
<evidence type="ECO:0000313" key="1">
    <source>
        <dbReference type="EMBL" id="ETX04850.1"/>
    </source>
</evidence>
<accession>W4M3U5</accession>
<comment type="caution">
    <text evidence="1">The sequence shown here is derived from an EMBL/GenBank/DDBJ whole genome shotgun (WGS) entry which is preliminary data.</text>
</comment>
<name>W4M3U5_9BACT</name>
<dbReference type="EMBL" id="AZHX01001103">
    <property type="protein sequence ID" value="ETX04850.1"/>
    <property type="molecule type" value="Genomic_DNA"/>
</dbReference>
<evidence type="ECO:0000313" key="2">
    <source>
        <dbReference type="Proteomes" id="UP000019140"/>
    </source>
</evidence>
<keyword evidence="2" id="KW-1185">Reference proteome</keyword>